<keyword evidence="4 6" id="KW-1133">Transmembrane helix</keyword>
<evidence type="ECO:0000256" key="5">
    <source>
        <dbReference type="ARBA" id="ARBA00023136"/>
    </source>
</evidence>
<dbReference type="Pfam" id="PF02653">
    <property type="entry name" value="BPD_transp_2"/>
    <property type="match status" value="1"/>
</dbReference>
<protein>
    <submittedName>
        <fullName evidence="7">Branched-chain amino acid ABC transporter permease</fullName>
    </submittedName>
</protein>
<dbReference type="RefSeq" id="WP_180280192.1">
    <property type="nucleotide sequence ID" value="NZ_JABFDB010000001.1"/>
</dbReference>
<keyword evidence="5 6" id="KW-0472">Membrane</keyword>
<feature type="transmembrane region" description="Helical" evidence="6">
    <location>
        <begin position="57"/>
        <end position="76"/>
    </location>
</feature>
<evidence type="ECO:0000313" key="7">
    <source>
        <dbReference type="EMBL" id="NYZ18450.1"/>
    </source>
</evidence>
<feature type="transmembrane region" description="Helical" evidence="6">
    <location>
        <begin position="209"/>
        <end position="229"/>
    </location>
</feature>
<dbReference type="PANTHER" id="PTHR30482">
    <property type="entry name" value="HIGH-AFFINITY BRANCHED-CHAIN AMINO ACID TRANSPORT SYSTEM PERMEASE"/>
    <property type="match status" value="1"/>
</dbReference>
<organism evidence="7 8">
    <name type="scientific">Azospirillum oleiclasticum</name>
    <dbReference type="NCBI Taxonomy" id="2735135"/>
    <lineage>
        <taxon>Bacteria</taxon>
        <taxon>Pseudomonadati</taxon>
        <taxon>Pseudomonadota</taxon>
        <taxon>Alphaproteobacteria</taxon>
        <taxon>Rhodospirillales</taxon>
        <taxon>Azospirillaceae</taxon>
        <taxon>Azospirillum</taxon>
    </lineage>
</organism>
<feature type="transmembrane region" description="Helical" evidence="6">
    <location>
        <begin position="82"/>
        <end position="103"/>
    </location>
</feature>
<evidence type="ECO:0000256" key="2">
    <source>
        <dbReference type="ARBA" id="ARBA00022475"/>
    </source>
</evidence>
<feature type="transmembrane region" description="Helical" evidence="6">
    <location>
        <begin position="241"/>
        <end position="270"/>
    </location>
</feature>
<accession>A0ABX2T2B6</accession>
<feature type="transmembrane region" description="Helical" evidence="6">
    <location>
        <begin position="160"/>
        <end position="188"/>
    </location>
</feature>
<feature type="transmembrane region" description="Helical" evidence="6">
    <location>
        <begin position="31"/>
        <end position="50"/>
    </location>
</feature>
<dbReference type="Proteomes" id="UP000584642">
    <property type="component" value="Unassembled WGS sequence"/>
</dbReference>
<gene>
    <name evidence="7" type="ORF">HND93_01895</name>
</gene>
<keyword evidence="8" id="KW-1185">Reference proteome</keyword>
<reference evidence="7 8" key="1">
    <citation type="submission" date="2020-05" db="EMBL/GenBank/DDBJ databases">
        <title>Azospirillum oleiclasticum sp. nov, a nitrogen-fixing and heavy crude oil-emulsifying bacterium isolated from the crude oil of Yumen Oilfield.</title>
        <authorList>
            <person name="Wu D."/>
            <person name="Cai M."/>
            <person name="Zhang X."/>
        </authorList>
    </citation>
    <scope>NUCLEOTIDE SEQUENCE [LARGE SCALE GENOMIC DNA]</scope>
    <source>
        <strain evidence="7 8">ROY-1-1-2</strain>
    </source>
</reference>
<dbReference type="InterPro" id="IPR001851">
    <property type="entry name" value="ABC_transp_permease"/>
</dbReference>
<evidence type="ECO:0000313" key="8">
    <source>
        <dbReference type="Proteomes" id="UP000584642"/>
    </source>
</evidence>
<evidence type="ECO:0000256" key="3">
    <source>
        <dbReference type="ARBA" id="ARBA00022692"/>
    </source>
</evidence>
<dbReference type="InterPro" id="IPR043428">
    <property type="entry name" value="LivM-like"/>
</dbReference>
<dbReference type="EMBL" id="JABFDB010000001">
    <property type="protein sequence ID" value="NYZ18450.1"/>
    <property type="molecule type" value="Genomic_DNA"/>
</dbReference>
<dbReference type="CDD" id="cd06581">
    <property type="entry name" value="TM_PBP1_LivM_like"/>
    <property type="match status" value="1"/>
</dbReference>
<keyword evidence="3 6" id="KW-0812">Transmembrane</keyword>
<keyword evidence="2" id="KW-1003">Cell membrane</keyword>
<feature type="transmembrane region" description="Helical" evidence="6">
    <location>
        <begin position="282"/>
        <end position="301"/>
    </location>
</feature>
<comment type="subcellular location">
    <subcellularLocation>
        <location evidence="1">Cell membrane</location>
        <topology evidence="1">Multi-pass membrane protein</topology>
    </subcellularLocation>
</comment>
<dbReference type="PANTHER" id="PTHR30482:SF17">
    <property type="entry name" value="ABC TRANSPORTER ATP-BINDING PROTEIN"/>
    <property type="match status" value="1"/>
</dbReference>
<sequence>MAGNRSTLVLSVVVAALAVLPLTGVPDHHLRLVAEILILGVAVMSLDLLIGYGGLVSLGHAAMFGVGAYAAALFATHVSPDLLLAIPAGIVAATLVGAVMGALVMRSANLFLLILTLLLSQMVWEVIFRWRDVTGGADGFRGIPQLTLPGGMAIDSGVDLYYVAGVLAVGAYLVAASFVNAPIGKALVGTREQPIRMTALGYSIPRIRLSVFMVSSAIAGAAGALYPFVNLYVGPQVAHWTMSATLVIMLVLGGVCTLFGGFIGAAIYLVFQTHVSSYTDRWQLVVGLAFVATVLFVPRGLGRELHQLLRPLGLGEPRVTAETDKKGTVR</sequence>
<name>A0ABX2T2B6_9PROT</name>
<evidence type="ECO:0000256" key="1">
    <source>
        <dbReference type="ARBA" id="ARBA00004651"/>
    </source>
</evidence>
<feature type="transmembrane region" description="Helical" evidence="6">
    <location>
        <begin position="110"/>
        <end position="130"/>
    </location>
</feature>
<proteinExistence type="predicted"/>
<comment type="caution">
    <text evidence="7">The sequence shown here is derived from an EMBL/GenBank/DDBJ whole genome shotgun (WGS) entry which is preliminary data.</text>
</comment>
<evidence type="ECO:0000256" key="6">
    <source>
        <dbReference type="SAM" id="Phobius"/>
    </source>
</evidence>
<evidence type="ECO:0000256" key="4">
    <source>
        <dbReference type="ARBA" id="ARBA00022989"/>
    </source>
</evidence>